<dbReference type="EMBL" id="AAGQWK010000019">
    <property type="protein sequence ID" value="EBR0143526.1"/>
    <property type="molecule type" value="Genomic_DNA"/>
</dbReference>
<accession>A0A2T9HX35</accession>
<dbReference type="EMBL" id="DAAHFX010000017">
    <property type="protein sequence ID" value="HAB5941849.1"/>
    <property type="molecule type" value="Genomic_DNA"/>
</dbReference>
<comment type="caution">
    <text evidence="26">The sequence shown here is derived from an EMBL/GenBank/DDBJ whole genome shotgun (WGS) entry which is preliminary data.</text>
</comment>
<evidence type="ECO:0000313" key="17">
    <source>
        <dbReference type="EMBL" id="HAB2426469.1"/>
    </source>
</evidence>
<dbReference type="EMBL" id="DAASRO010000016">
    <property type="protein sequence ID" value="HAE6730420.1"/>
    <property type="molecule type" value="Genomic_DNA"/>
</dbReference>
<dbReference type="EMBL" id="DAAHHO010000015">
    <property type="protein sequence ID" value="HAB6238656.1"/>
    <property type="molecule type" value="Genomic_DNA"/>
</dbReference>
<dbReference type="EMBL" id="DAAGBW010000014">
    <property type="protein sequence ID" value="HAB2426469.1"/>
    <property type="molecule type" value="Genomic_DNA"/>
</dbReference>
<evidence type="ECO:0000313" key="13">
    <source>
        <dbReference type="EMBL" id="HAB1804666.1"/>
    </source>
</evidence>
<dbReference type="EMBL" id="DAAFXG010000016">
    <property type="protein sequence ID" value="HAB1884753.1"/>
    <property type="molecule type" value="Genomic_DNA"/>
</dbReference>
<reference evidence="6" key="5">
    <citation type="submission" date="2018-07" db="EMBL/GenBank/DDBJ databases">
        <authorList>
            <consortium name="NARMS: The National Antimicrobial Resistance Monitoring System"/>
        </authorList>
    </citation>
    <scope>NUCLEOTIDE SEQUENCE</scope>
    <source>
        <strain evidence="6">CVM N57313F</strain>
        <strain evidence="7">FSIS1607168</strain>
    </source>
</reference>
<dbReference type="EMBL" id="DAAFUE010000014">
    <property type="protein sequence ID" value="HAB1572449.1"/>
    <property type="molecule type" value="Genomic_DNA"/>
</dbReference>
<evidence type="ECO:0000313" key="8">
    <source>
        <dbReference type="EMBL" id="EDC9468135.1"/>
    </source>
</evidence>
<reference evidence="9" key="4">
    <citation type="submission" date="2018-07" db="EMBL/GenBank/DDBJ databases">
        <authorList>
            <consortium name="PulseNet: The National Subtyping Network for Foodborne Disease Surveillance"/>
            <person name="Tarr C.L."/>
            <person name="Trees E."/>
            <person name="Katz L.S."/>
            <person name="Carleton-Romer H.A."/>
            <person name="Stroika S."/>
            <person name="Kucerova Z."/>
            <person name="Roache K.F."/>
            <person name="Sabol A.L."/>
            <person name="Besser J."/>
            <person name="Gerner-Smidt P."/>
        </authorList>
    </citation>
    <scope>NUCLEOTIDE SEQUENCE</scope>
    <source>
        <strain evidence="9">PNUSAS011364</strain>
        <strain evidence="11">PNUSAS013764</strain>
    </source>
</reference>
<dbReference type="EMBL" id="DAAFYT010000056">
    <property type="protein sequence ID" value="HAB2060600.1"/>
    <property type="molecule type" value="Genomic_DNA"/>
</dbReference>
<evidence type="ECO:0000313" key="24">
    <source>
        <dbReference type="EMBL" id="HAE6730420.1"/>
    </source>
</evidence>
<reference evidence="5" key="7">
    <citation type="submission" date="2019-01" db="EMBL/GenBank/DDBJ databases">
        <authorList>
            <consortium name="GenomeTrakr network: Whole genome sequencing for foodborne pathogen traceback"/>
        </authorList>
    </citation>
    <scope>NUCLEOTIDE SEQUENCE</scope>
    <source>
        <strain evidence="8">ADRDL-16-8871</strain>
        <strain evidence="5">FSIS21923161</strain>
    </source>
</reference>
<evidence type="ECO:0000313" key="26">
    <source>
        <dbReference type="EMBL" id="PVL89294.1"/>
    </source>
</evidence>
<evidence type="ECO:0000313" key="22">
    <source>
        <dbReference type="EMBL" id="HAE1220581.1"/>
    </source>
</evidence>
<gene>
    <name evidence="6" type="ORF">A3Z75_15815</name>
    <name evidence="9" type="ORF">B7643_17060</name>
    <name evidence="7" type="ORF">BEI99_21415</name>
    <name evidence="8" type="ORF">BH418_15675</name>
    <name evidence="26" type="ORF">C4792_21290</name>
    <name evidence="10" type="ORF">CB381_18245</name>
    <name evidence="11" type="ORF">CBN47_06145</name>
    <name evidence="1" type="ORF">DKS77_14195</name>
    <name evidence="3" type="ORF">DLB38_16935</name>
    <name evidence="2" type="ORF">DNV88_18415</name>
    <name evidence="4" type="ORF">DUR08_17245</name>
    <name evidence="5" type="ORF">EPK73_14580</name>
    <name evidence="22" type="ORF">G2913_20955</name>
    <name evidence="23" type="ORF">G3A30_21655</name>
    <name evidence="24" type="ORF">G4K93_004307</name>
    <name evidence="25" type="ORF">G9257_004662</name>
    <name evidence="18" type="ORF">GB020_20750</name>
    <name evidence="17" type="ORF">GB182_21020</name>
    <name evidence="20" type="ORF">GB352_20715</name>
    <name evidence="16" type="ORF">GB356_21015</name>
    <name evidence="21" type="ORF">GB394_21055</name>
    <name evidence="15" type="ORF">GB613_18395</name>
    <name evidence="19" type="ORF">GBS17_21020</name>
    <name evidence="12" type="ORF">GBX08_21050</name>
    <name evidence="13" type="ORF">GBY12_20730</name>
    <name evidence="14" type="ORF">GBY78_21050</name>
</gene>
<reference evidence="1" key="3">
    <citation type="submission" date="2018-05" db="EMBL/GenBank/DDBJ databases">
        <authorList>
            <person name="Ashton P.M."/>
            <person name="Dallman T."/>
            <person name="Nair S."/>
            <person name="De Pinna E."/>
            <person name="Peters T."/>
            <person name="Grant K."/>
        </authorList>
    </citation>
    <scope>NUCLEOTIDE SEQUENCE [LARGE SCALE GENOMIC DNA]</scope>
    <source>
        <strain evidence="4">152447</strain>
        <strain evidence="1">208936</strain>
        <strain evidence="3">250819</strain>
        <strain evidence="10">369915</strain>
        <strain evidence="2">428140</strain>
    </source>
</reference>
<dbReference type="EMBL" id="DAAGBK010000014">
    <property type="protein sequence ID" value="HAB2371902.1"/>
    <property type="molecule type" value="Genomic_DNA"/>
</dbReference>
<evidence type="ECO:0000313" key="12">
    <source>
        <dbReference type="EMBL" id="HAB1572449.1"/>
    </source>
</evidence>
<dbReference type="EMBL" id="DAARAE010000192">
    <property type="protein sequence ID" value="HAE1458992.1"/>
    <property type="molecule type" value="Genomic_DNA"/>
</dbReference>
<dbReference type="EMBL" id="AALSOQ010000017">
    <property type="protein sequence ID" value="EDC9468135.1"/>
    <property type="molecule type" value="Genomic_DNA"/>
</dbReference>
<dbReference type="EMBL" id="DAAGXT010000017">
    <property type="protein sequence ID" value="HAB5023262.1"/>
    <property type="molecule type" value="Genomic_DNA"/>
</dbReference>
<dbReference type="EMBL" id="QDOG01000015">
    <property type="protein sequence ID" value="PVL89294.1"/>
    <property type="molecule type" value="Genomic_DNA"/>
</dbReference>
<dbReference type="EMBL" id="AAGQKS010000020">
    <property type="protein sequence ID" value="EBQ8901921.1"/>
    <property type="molecule type" value="Genomic_DNA"/>
</dbReference>
<dbReference type="EMBL" id="AAHDEP010000030">
    <property type="protein sequence ID" value="EBU7986418.1"/>
    <property type="molecule type" value="Genomic_DNA"/>
</dbReference>
<dbReference type="EMBL" id="AAKNHU010000019">
    <property type="protein sequence ID" value="ECT6084956.1"/>
    <property type="molecule type" value="Genomic_DNA"/>
</dbReference>
<evidence type="ECO:0000313" key="15">
    <source>
        <dbReference type="EMBL" id="HAB2060600.1"/>
    </source>
</evidence>
<sequence>MKTITTKFIATVLNDDYTPAMLQADGDRRNELANMDTNELQTLIDRLADVIPMVNEIRGQKRQEAMKLLEGVVGTGSFASVQELLQAVTGGTTSATEEPRTKAKTKQKTTTNNNRVYRVEIYDNAADERRTYTIVNNVLPPTLQKDPAYMALVAKNPELADPTELLMAYSTEYRDTHPINAKYEKVEFHINERGRLNAKAMKFYEQYKKKNPNATTSEFKTVVMDNYKKV</sequence>
<evidence type="ECO:0000313" key="10">
    <source>
        <dbReference type="EMBL" id="EDH6341839.1"/>
    </source>
</evidence>
<evidence type="ECO:0000313" key="16">
    <source>
        <dbReference type="EMBL" id="HAB2371902.1"/>
    </source>
</evidence>
<evidence type="ECO:0000313" key="5">
    <source>
        <dbReference type="EMBL" id="ECA7463504.1"/>
    </source>
</evidence>
<dbReference type="EMBL" id="AAHMZR010000023">
    <property type="protein sequence ID" value="EBY0576688.1"/>
    <property type="molecule type" value="Genomic_DNA"/>
</dbReference>
<protein>
    <submittedName>
        <fullName evidence="26">Uncharacterized protein</fullName>
    </submittedName>
</protein>
<dbReference type="EMBL" id="AAKRAK010000018">
    <property type="protein sequence ID" value="ECU7934343.1"/>
    <property type="molecule type" value="Genomic_DNA"/>
</dbReference>
<name>A0A2T9HX35_SALET</name>
<reference evidence="12" key="1">
    <citation type="journal article" date="2018" name="Genome Biol.">
        <title>SKESA: strategic k-mer extension for scrupulous assemblies.</title>
        <authorList>
            <person name="Souvorov A."/>
            <person name="Agarwala R."/>
            <person name="Lipman D.J."/>
        </authorList>
    </citation>
    <scope>NUCLEOTIDE SEQUENCE</scope>
    <source>
        <strain evidence="25">10-0327</strain>
        <strain evidence="24">13-0431</strain>
        <strain evidence="12">Salmonella enterica</strain>
    </source>
</reference>
<evidence type="ECO:0000313" key="19">
    <source>
        <dbReference type="EMBL" id="HAB5771412.1"/>
    </source>
</evidence>
<dbReference type="EMBL" id="AAMIOU010000008">
    <property type="protein sequence ID" value="EDH7244606.1"/>
    <property type="molecule type" value="Genomic_DNA"/>
</dbReference>
<evidence type="ECO:0000313" key="20">
    <source>
        <dbReference type="EMBL" id="HAB5941849.1"/>
    </source>
</evidence>
<dbReference type="Proteomes" id="UP000839928">
    <property type="component" value="Unassembled WGS sequence"/>
</dbReference>
<evidence type="ECO:0000313" key="9">
    <source>
        <dbReference type="EMBL" id="EDG5798392.1"/>
    </source>
</evidence>
<dbReference type="EMBL" id="DAAFWP010000016">
    <property type="protein sequence ID" value="HAB1804666.1"/>
    <property type="molecule type" value="Genomic_DNA"/>
</dbReference>
<reference evidence="26 27" key="2">
    <citation type="submission" date="2018-04" db="EMBL/GenBank/DDBJ databases">
        <title>Serotype diversity and antimicrobial resistance among Salmonella enterica isolated from patients at an equine referral hospital.</title>
        <authorList>
            <person name="Leon I.M."/>
            <person name="Lawhon S.D."/>
            <person name="Norman K.N."/>
            <person name="Threadgill D.S."/>
            <person name="Ohta N."/>
            <person name="Vinasco J."/>
            <person name="Scott H.M."/>
        </authorList>
    </citation>
    <scope>NUCLEOTIDE SEQUENCE [LARGE SCALE GENOMIC DNA]</scope>
    <source>
        <strain evidence="26 27">167</strain>
    </source>
</reference>
<evidence type="ECO:0000313" key="11">
    <source>
        <dbReference type="EMBL" id="EDH7244606.1"/>
    </source>
</evidence>
<evidence type="ECO:0000313" key="23">
    <source>
        <dbReference type="EMBL" id="HAE1458992.1"/>
    </source>
</evidence>
<proteinExistence type="predicted"/>
<dbReference type="EMBL" id="AAMIHC010000022">
    <property type="protein sequence ID" value="EDH6341839.1"/>
    <property type="molecule type" value="Genomic_DNA"/>
</dbReference>
<dbReference type="EMBL" id="DAAHEN010000017">
    <property type="protein sequence ID" value="HAB5771412.1"/>
    <property type="molecule type" value="Genomic_DNA"/>
</dbReference>
<dbReference type="EMBL" id="AAHVIS010000020">
    <property type="protein sequence ID" value="ECA7463504.1"/>
    <property type="molecule type" value="Genomic_DNA"/>
</dbReference>
<evidence type="ECO:0000313" key="14">
    <source>
        <dbReference type="EMBL" id="HAB1884753.1"/>
    </source>
</evidence>
<evidence type="ECO:0000313" key="27">
    <source>
        <dbReference type="Proteomes" id="UP000245147"/>
    </source>
</evidence>
<evidence type="ECO:0000313" key="3">
    <source>
        <dbReference type="EMBL" id="EBU7986418.1"/>
    </source>
</evidence>
<evidence type="ECO:0000313" key="1">
    <source>
        <dbReference type="EMBL" id="EBQ8901921.1"/>
    </source>
</evidence>
<evidence type="ECO:0000313" key="25">
    <source>
        <dbReference type="EMBL" id="HAF7549156.1"/>
    </source>
</evidence>
<dbReference type="AlphaFoldDB" id="A0A2T9HX35"/>
<dbReference type="EMBL" id="DAAQWY010000017">
    <property type="protein sequence ID" value="HAE1220581.1"/>
    <property type="molecule type" value="Genomic_DNA"/>
</dbReference>
<dbReference type="EMBL" id="DAAWDN010000137">
    <property type="protein sequence ID" value="HAF7549156.1"/>
    <property type="molecule type" value="Genomic_DNA"/>
</dbReference>
<reference evidence="24" key="6">
    <citation type="submission" date="2018-07" db="EMBL/GenBank/DDBJ databases">
        <authorList>
            <consortium name="NCBI Pathogen Detection Project"/>
        </authorList>
    </citation>
    <scope>NUCLEOTIDE SEQUENCE</scope>
    <source>
        <strain evidence="25">10-0327</strain>
        <strain evidence="24">13-0431</strain>
        <strain evidence="12">Salmonella enterica</strain>
    </source>
</reference>
<dbReference type="EMBL" id="AAMEQR010000012">
    <property type="protein sequence ID" value="EDG5798392.1"/>
    <property type="molecule type" value="Genomic_DNA"/>
</dbReference>
<evidence type="ECO:0000313" key="21">
    <source>
        <dbReference type="EMBL" id="HAB6238656.1"/>
    </source>
</evidence>
<dbReference type="Proteomes" id="UP000245147">
    <property type="component" value="Unassembled WGS sequence"/>
</dbReference>
<organism evidence="26 27">
    <name type="scientific">Salmonella enterica subsp. enterica serovar Agona</name>
    <dbReference type="NCBI Taxonomy" id="58095"/>
    <lineage>
        <taxon>Bacteria</taxon>
        <taxon>Pseudomonadati</taxon>
        <taxon>Pseudomonadota</taxon>
        <taxon>Gammaproteobacteria</taxon>
        <taxon>Enterobacterales</taxon>
        <taxon>Enterobacteriaceae</taxon>
        <taxon>Salmonella</taxon>
    </lineage>
</organism>
<dbReference type="RefSeq" id="WP_000849683.1">
    <property type="nucleotide sequence ID" value="NZ_JADDHT010000017.1"/>
</dbReference>
<evidence type="ECO:0000313" key="6">
    <source>
        <dbReference type="EMBL" id="ECT6084956.1"/>
    </source>
</evidence>
<evidence type="ECO:0000313" key="2">
    <source>
        <dbReference type="EMBL" id="EBR0143526.1"/>
    </source>
</evidence>
<evidence type="ECO:0000313" key="7">
    <source>
        <dbReference type="EMBL" id="ECU7934343.1"/>
    </source>
</evidence>
<evidence type="ECO:0000313" key="18">
    <source>
        <dbReference type="EMBL" id="HAB5023262.1"/>
    </source>
</evidence>
<evidence type="ECO:0000313" key="4">
    <source>
        <dbReference type="EMBL" id="EBY0576688.1"/>
    </source>
</evidence>